<accession>A0A914XN16</accession>
<keyword evidence="4" id="KW-0406">Ion transport</keyword>
<dbReference type="Pfam" id="PF04145">
    <property type="entry name" value="Ctr"/>
    <property type="match status" value="1"/>
</dbReference>
<comment type="similarity">
    <text evidence="4">Belongs to the copper transporter (Ctr) (TC 1.A.56) family. SLC31A subfamily.</text>
</comment>
<dbReference type="Proteomes" id="UP000887566">
    <property type="component" value="Unplaced"/>
</dbReference>
<dbReference type="InterPro" id="IPR007274">
    <property type="entry name" value="Cop_transporter"/>
</dbReference>
<feature type="transmembrane region" description="Helical" evidence="4">
    <location>
        <begin position="129"/>
        <end position="149"/>
    </location>
</feature>
<keyword evidence="4" id="KW-0186">Copper</keyword>
<evidence type="ECO:0000256" key="2">
    <source>
        <dbReference type="ARBA" id="ARBA00022989"/>
    </source>
</evidence>
<organism evidence="5 6">
    <name type="scientific">Plectus sambesii</name>
    <dbReference type="NCBI Taxonomy" id="2011161"/>
    <lineage>
        <taxon>Eukaryota</taxon>
        <taxon>Metazoa</taxon>
        <taxon>Ecdysozoa</taxon>
        <taxon>Nematoda</taxon>
        <taxon>Chromadorea</taxon>
        <taxon>Plectida</taxon>
        <taxon>Plectina</taxon>
        <taxon>Plectoidea</taxon>
        <taxon>Plectidae</taxon>
        <taxon>Plectus</taxon>
    </lineage>
</organism>
<keyword evidence="1 4" id="KW-0812">Transmembrane</keyword>
<keyword evidence="4" id="KW-0813">Transport</keyword>
<feature type="transmembrane region" description="Helical" evidence="4">
    <location>
        <begin position="155"/>
        <end position="174"/>
    </location>
</feature>
<dbReference type="WBParaSite" id="PSAMB.scaffold9664size4746.g32643.t1">
    <property type="protein sequence ID" value="PSAMB.scaffold9664size4746.g32643.t1"/>
    <property type="gene ID" value="PSAMB.scaffold9664size4746.g32643"/>
</dbReference>
<dbReference type="PANTHER" id="PTHR12483:SF115">
    <property type="entry name" value="COPPER TRANSPORT PROTEIN"/>
    <property type="match status" value="1"/>
</dbReference>
<evidence type="ECO:0000313" key="5">
    <source>
        <dbReference type="Proteomes" id="UP000887566"/>
    </source>
</evidence>
<evidence type="ECO:0000256" key="1">
    <source>
        <dbReference type="ARBA" id="ARBA00022692"/>
    </source>
</evidence>
<comment type="subcellular location">
    <subcellularLocation>
        <location evidence="4">Membrane</location>
        <topology evidence="4">Multi-pass membrane protein</topology>
    </subcellularLocation>
</comment>
<dbReference type="GO" id="GO:0005375">
    <property type="term" value="F:copper ion transmembrane transporter activity"/>
    <property type="evidence" value="ECO:0007669"/>
    <property type="project" value="UniProtKB-UniRule"/>
</dbReference>
<keyword evidence="5" id="KW-1185">Reference proteome</keyword>
<dbReference type="GO" id="GO:0016020">
    <property type="term" value="C:membrane"/>
    <property type="evidence" value="ECO:0007669"/>
    <property type="project" value="UniProtKB-SubCell"/>
</dbReference>
<evidence type="ECO:0000256" key="4">
    <source>
        <dbReference type="RuleBase" id="RU367022"/>
    </source>
</evidence>
<dbReference type="AlphaFoldDB" id="A0A914XN16"/>
<evidence type="ECO:0000313" key="6">
    <source>
        <dbReference type="WBParaSite" id="PSAMB.scaffold9664size4746.g32643.t1"/>
    </source>
</evidence>
<keyword evidence="3 4" id="KW-0472">Membrane</keyword>
<protein>
    <recommendedName>
        <fullName evidence="4">Copper transport protein</fullName>
    </recommendedName>
</protein>
<evidence type="ECO:0000256" key="3">
    <source>
        <dbReference type="ARBA" id="ARBA00023136"/>
    </source>
</evidence>
<sequence length="193" mass="21549">MDHSGHDSIDTTTTMATANSASLAAVDHSSHGADSSSGHSFAFHFGSTETILFGFWNISSAFGLILSWMIIVLVCISYEALKWYRMQMSNGRKTRSSSVQASDIENKPVATQKTPLKMMQNRKQNYRDIMRYLYTALNALQLLLGYLLMLIFMTFNVWLCSAVIIGDAIGYFIFFGGPTANQEEEEDSHITCN</sequence>
<keyword evidence="4" id="KW-0187">Copper transport</keyword>
<keyword evidence="2 4" id="KW-1133">Transmembrane helix</keyword>
<reference evidence="6" key="1">
    <citation type="submission" date="2022-11" db="UniProtKB">
        <authorList>
            <consortium name="WormBaseParasite"/>
        </authorList>
    </citation>
    <scope>IDENTIFICATION</scope>
</reference>
<dbReference type="PANTHER" id="PTHR12483">
    <property type="entry name" value="SOLUTE CARRIER FAMILY 31 COPPER TRANSPORTERS"/>
    <property type="match status" value="1"/>
</dbReference>
<proteinExistence type="inferred from homology"/>
<name>A0A914XN16_9BILA</name>
<feature type="transmembrane region" description="Helical" evidence="4">
    <location>
        <begin position="55"/>
        <end position="78"/>
    </location>
</feature>